<evidence type="ECO:0000313" key="1">
    <source>
        <dbReference type="EMBL" id="ADB93697.1"/>
    </source>
</evidence>
<accession>D3JZ66</accession>
<evidence type="ECO:0000313" key="2">
    <source>
        <dbReference type="Proteomes" id="UP000001547"/>
    </source>
</evidence>
<sequence>MSAFDDKIVDQAQAIVPVEDYDARPLAGPGRWAHLPGGLTLYTNDENVLFARGDMSTFESSVLFQAMDKLHAAGKTASEAFDILRLEADAVAGDLSELAEE</sequence>
<dbReference type="RefSeq" id="YP_009101257.1">
    <property type="nucleotide sequence ID" value="NC_025444.1"/>
</dbReference>
<gene>
    <name evidence="1" type="primary">3</name>
    <name evidence="1" type="ORF">REDROCK_3</name>
</gene>
<keyword evidence="2" id="KW-1185">Reference proteome</keyword>
<dbReference type="Proteomes" id="UP000001547">
    <property type="component" value="Segment"/>
</dbReference>
<dbReference type="GeneID" id="22110946"/>
<proteinExistence type="predicted"/>
<organism evidence="1 2">
    <name type="scientific">Mycobacterium phage RedRock</name>
    <dbReference type="NCBI Taxonomy" id="711470"/>
    <lineage>
        <taxon>Viruses</taxon>
        <taxon>Duplodnaviria</taxon>
        <taxon>Heunggongvirae</taxon>
        <taxon>Uroviricota</taxon>
        <taxon>Caudoviricetes</taxon>
        <taxon>Fromanvirus</taxon>
        <taxon>Fromanvirus redrock</taxon>
    </lineage>
</organism>
<dbReference type="KEGG" id="vg:22110946"/>
<dbReference type="OrthoDB" id="16914at10239"/>
<name>D3JZ66_9CAUD</name>
<reference evidence="2" key="1">
    <citation type="submission" date="2009-12" db="EMBL/GenBank/DDBJ databases">
        <authorList>
            <person name="Jacobs-Sera D."/>
            <person name="Zellars M."/>
            <person name="Wells M.E."/>
            <person name="Webb J.L."/>
            <person name="Ware V.C."/>
            <person name="Vazquez E."/>
            <person name="TamarapuParthasarathy P."/>
            <person name="Smith I.A."/>
            <person name="Simon S.E."/>
            <person name="Shaffer C.D."/>
            <person name="Rubin M.R."/>
            <person name="Rosenzweig R.F."/>
            <person name="Rinehart C.A."/>
            <person name="Qin H."/>
            <person name="Pillay I."/>
            <person name="Payne D.E.II."/>
            <person name="Padolina J.M."/>
            <person name="Novick P.A."/>
            <person name="Miller E.S."/>
            <person name="Mayer E.S."/>
            <person name="Marzillier J.Y."/>
            <person name="Mageeney C.M."/>
            <person name="MacGibeny M.A."/>
            <person name="Li W."/>
            <person name="Lee J.Y."/>
            <person name="Kinnersley M.A."/>
            <person name="King-Smith C."/>
            <person name="King R.A."/>
            <person name="Kenna M.A."/>
            <person name="Kearse M.G."/>
            <person name="Johnson B.K."/>
            <person name="Johnson A.A."/>
            <person name="Johnson C.M."/>
            <person name="Hughes L.E."/>
            <person name="Harrison M."/>
            <person name="Guild N.A."/>
            <person name="Gilbert J.L."/>
            <person name="Fillman C.L."/>
            <person name="Felton C.M."/>
            <person name="Dunbar D.A."/>
            <person name="Dennehy J.J."/>
            <person name="DeJong R.J."/>
            <person name="Carson S."/>
            <person name="Burnett S.H."/>
            <person name="Breakwell D.P."/>
            <person name="Berrios J.E."/>
            <person name="Benjamin R.C."/>
            <person name="Anderson J.J."/>
            <person name="Bradley K.W."/>
            <person name="Khaja R."/>
            <person name="Lee E."/>
            <person name="Barker L.P."/>
            <person name="Lewis M.F."/>
            <person name="Jordan T.C."/>
            <person name="Cresawn S.G."/>
            <person name="Grace M.A."/>
            <person name="Pope W.H."/>
            <person name="Ko C."/>
            <person name="Russell D.A."/>
            <person name="Peebles C.L."/>
            <person name="Lawrence J.L."/>
            <person name="Hendrix R.W."/>
            <person name="Hatfull G.F."/>
        </authorList>
    </citation>
    <scope>NUCLEOTIDE SEQUENCE [LARGE SCALE GENOMIC DNA]</scope>
</reference>
<protein>
    <submittedName>
        <fullName evidence="1">Uncharacterized protein</fullName>
    </submittedName>
</protein>
<dbReference type="EMBL" id="GU339467">
    <property type="protein sequence ID" value="ADB93697.1"/>
    <property type="molecule type" value="Genomic_DNA"/>
</dbReference>